<dbReference type="Proteomes" id="UP000229191">
    <property type="component" value="Unassembled WGS sequence"/>
</dbReference>
<gene>
    <name evidence="1" type="ORF">COS53_00595</name>
</gene>
<dbReference type="Gene3D" id="3.20.20.80">
    <property type="entry name" value="Glycosidases"/>
    <property type="match status" value="1"/>
</dbReference>
<protein>
    <recommendedName>
        <fullName evidence="3">Glycoside hydrolase family 5 domain-containing protein</fullName>
    </recommendedName>
</protein>
<name>A0A2M7BQL3_9BACT</name>
<dbReference type="AlphaFoldDB" id="A0A2M7BQL3"/>
<dbReference type="EMBL" id="PEVB01000018">
    <property type="protein sequence ID" value="PIV07779.1"/>
    <property type="molecule type" value="Genomic_DNA"/>
</dbReference>
<comment type="caution">
    <text evidence="1">The sequence shown here is derived from an EMBL/GenBank/DDBJ whole genome shotgun (WGS) entry which is preliminary data.</text>
</comment>
<evidence type="ECO:0008006" key="3">
    <source>
        <dbReference type="Google" id="ProtNLM"/>
    </source>
</evidence>
<organism evidence="1 2">
    <name type="scientific">Candidatus Shapirobacteria bacterium CG03_land_8_20_14_0_80_35_14</name>
    <dbReference type="NCBI Taxonomy" id="1974878"/>
    <lineage>
        <taxon>Bacteria</taxon>
        <taxon>Candidatus Shapironibacteriota</taxon>
    </lineage>
</organism>
<sequence>NFQFPISKKTRYTELVKKIILVLILFLMMGRGVEATNEWGSIVNSNHQSEKIVSTLFFAGPPNPGALPNYTRHPSDNANNLWTDESIQFSLNQMKQIGINTVKVSYWGHDGETDRWATTLLFANKDWRNRATVLSESEIVSQATHFFQLVDENQLMFSPLIEVSPANPFYEQFPGNTGNMVDRIVWLVNNFGDQPGWLKVYDKNGVPRLAVWLIDTVHSSPINPNSFATGLDIISTKVEQATGKKVGLIIDPTPLPPYGSVFGPDPTAISKTQSVLAVNPFNITSQGASGQAERRISEDDRLAYAESVVKKWSTSPIPFITTLLPGYDAHIVFPSFGIYGFTDVWLNKQQDLLLKYSNKGISFDVWNGYTEGYEIVPTVEEGDRIYQWAKGVIGLINVPANIMGDYDGDGDVDLVDFGIWKGKYLAGNSTLVEFGVWKR</sequence>
<reference evidence="2" key="1">
    <citation type="submission" date="2017-09" db="EMBL/GenBank/DDBJ databases">
        <title>Depth-based differentiation of microbial function through sediment-hosted aquifers and enrichment of novel symbionts in the deep terrestrial subsurface.</title>
        <authorList>
            <person name="Probst A.J."/>
            <person name="Ladd B."/>
            <person name="Jarett J.K."/>
            <person name="Geller-Mcgrath D.E."/>
            <person name="Sieber C.M.K."/>
            <person name="Emerson J.B."/>
            <person name="Anantharaman K."/>
            <person name="Thomas B.C."/>
            <person name="Malmstrom R."/>
            <person name="Stieglmeier M."/>
            <person name="Klingl A."/>
            <person name="Woyke T."/>
            <person name="Ryan C.M."/>
            <person name="Banfield J.F."/>
        </authorList>
    </citation>
    <scope>NUCLEOTIDE SEQUENCE [LARGE SCALE GENOMIC DNA]</scope>
</reference>
<evidence type="ECO:0000313" key="2">
    <source>
        <dbReference type="Proteomes" id="UP000229191"/>
    </source>
</evidence>
<evidence type="ECO:0000313" key="1">
    <source>
        <dbReference type="EMBL" id="PIV07779.1"/>
    </source>
</evidence>
<accession>A0A2M7BQL3</accession>
<proteinExistence type="predicted"/>
<feature type="non-terminal residue" evidence="1">
    <location>
        <position position="1"/>
    </location>
</feature>
<feature type="non-terminal residue" evidence="1">
    <location>
        <position position="439"/>
    </location>
</feature>